<dbReference type="InterPro" id="IPR011527">
    <property type="entry name" value="ABC1_TM_dom"/>
</dbReference>
<feature type="transmembrane region" description="Helical" evidence="9">
    <location>
        <begin position="278"/>
        <end position="296"/>
    </location>
</feature>
<evidence type="ECO:0000256" key="5">
    <source>
        <dbReference type="ARBA" id="ARBA00022741"/>
    </source>
</evidence>
<dbReference type="PANTHER" id="PTHR43394:SF1">
    <property type="entry name" value="ATP-BINDING CASSETTE SUB-FAMILY B MEMBER 10, MITOCHONDRIAL"/>
    <property type="match status" value="1"/>
</dbReference>
<evidence type="ECO:0000313" key="13">
    <source>
        <dbReference type="Proteomes" id="UP000644115"/>
    </source>
</evidence>
<feature type="transmembrane region" description="Helical" evidence="9">
    <location>
        <begin position="52"/>
        <end position="78"/>
    </location>
</feature>
<protein>
    <submittedName>
        <fullName evidence="12">ABC transporter ATP-binding protein</fullName>
    </submittedName>
</protein>
<dbReference type="SUPFAM" id="SSF90123">
    <property type="entry name" value="ABC transporter transmembrane region"/>
    <property type="match status" value="1"/>
</dbReference>
<evidence type="ECO:0000256" key="2">
    <source>
        <dbReference type="ARBA" id="ARBA00022448"/>
    </source>
</evidence>
<accession>A0A923NBQ0</accession>
<dbReference type="EMBL" id="JACRWC010000050">
    <property type="protein sequence ID" value="MBC5999119.1"/>
    <property type="molecule type" value="Genomic_DNA"/>
</dbReference>
<keyword evidence="13" id="KW-1185">Reference proteome</keyword>
<dbReference type="GO" id="GO:0005886">
    <property type="term" value="C:plasma membrane"/>
    <property type="evidence" value="ECO:0007669"/>
    <property type="project" value="UniProtKB-SubCell"/>
</dbReference>
<dbReference type="InterPro" id="IPR027417">
    <property type="entry name" value="P-loop_NTPase"/>
</dbReference>
<gene>
    <name evidence="12" type="ORF">H8876_03785</name>
</gene>
<dbReference type="GO" id="GO:0005524">
    <property type="term" value="F:ATP binding"/>
    <property type="evidence" value="ECO:0007669"/>
    <property type="project" value="UniProtKB-KW"/>
</dbReference>
<keyword evidence="7 9" id="KW-1133">Transmembrane helix</keyword>
<keyword evidence="5" id="KW-0547">Nucleotide-binding</keyword>
<keyword evidence="6 12" id="KW-0067">ATP-binding</keyword>
<evidence type="ECO:0000256" key="9">
    <source>
        <dbReference type="SAM" id="Phobius"/>
    </source>
</evidence>
<reference evidence="12" key="1">
    <citation type="submission" date="2020-08" db="EMBL/GenBank/DDBJ databases">
        <authorList>
            <person name="Liu C."/>
            <person name="Sun Q."/>
        </authorList>
    </citation>
    <scope>NUCLEOTIDE SEQUENCE</scope>
    <source>
        <strain evidence="12">BX16</strain>
    </source>
</reference>
<feature type="transmembrane region" description="Helical" evidence="9">
    <location>
        <begin position="155"/>
        <end position="178"/>
    </location>
</feature>
<dbReference type="Gene3D" id="3.40.50.300">
    <property type="entry name" value="P-loop containing nucleotide triphosphate hydrolases"/>
    <property type="match status" value="1"/>
</dbReference>
<keyword evidence="4 9" id="KW-0812">Transmembrane</keyword>
<comment type="subcellular location">
    <subcellularLocation>
        <location evidence="1">Cell membrane</location>
        <topology evidence="1">Multi-pass membrane protein</topology>
    </subcellularLocation>
</comment>
<evidence type="ECO:0000256" key="7">
    <source>
        <dbReference type="ARBA" id="ARBA00022989"/>
    </source>
</evidence>
<dbReference type="PROSITE" id="PS00211">
    <property type="entry name" value="ABC_TRANSPORTER_1"/>
    <property type="match status" value="1"/>
</dbReference>
<dbReference type="Proteomes" id="UP000644115">
    <property type="component" value="Unassembled WGS sequence"/>
</dbReference>
<dbReference type="Pfam" id="PF00664">
    <property type="entry name" value="ABC_membrane"/>
    <property type="match status" value="1"/>
</dbReference>
<dbReference type="PROSITE" id="PS50929">
    <property type="entry name" value="ABC_TM1F"/>
    <property type="match status" value="1"/>
</dbReference>
<feature type="transmembrane region" description="Helical" evidence="9">
    <location>
        <begin position="131"/>
        <end position="149"/>
    </location>
</feature>
<keyword evidence="3" id="KW-1003">Cell membrane</keyword>
<keyword evidence="8 9" id="KW-0472">Membrane</keyword>
<dbReference type="PROSITE" id="PS50893">
    <property type="entry name" value="ABC_TRANSPORTER_2"/>
    <property type="match status" value="1"/>
</dbReference>
<dbReference type="Gene3D" id="1.20.1560.10">
    <property type="entry name" value="ABC transporter type 1, transmembrane domain"/>
    <property type="match status" value="1"/>
</dbReference>
<keyword evidence="2" id="KW-0813">Transport</keyword>
<evidence type="ECO:0000256" key="6">
    <source>
        <dbReference type="ARBA" id="ARBA00022840"/>
    </source>
</evidence>
<dbReference type="CDD" id="cd18548">
    <property type="entry name" value="ABC_6TM_Tm287_like"/>
    <property type="match status" value="1"/>
</dbReference>
<sequence length="579" mass="64149">MRTVFKYYKSYIPLIVGILAFLFGQAMCELALPGYMSDIINNGIVKGDMDYIWKIGMIMILVSCGSVVCSIVSSYLSARTAAGSARKIRGALFDKVTDFSAAELSEFSTASLITRSTNDVQMVQQTTVMTLRLACFAPIMGIGAVIKALRTSVSLSWTVGVALAVIVVIMLMSFFLVLPKFKVLQEKLDRINLIMKERLTGLLVIRAFTTEKTEERRFDDANEELKKINMFVNRAMSFMMPALMFVMNGVSILIIWAGAHLVDSQSLMIGDMLAYLQYAMHVIMSFLYITMMFIMLPRAAVSMQRIGKVLDVEPRIEDPAEPKTLQQPKGEICFDHVSFAYPDADEKTLDDISFTAKPGQTTAIIGSTGSGKSTVLNLIPRFYDVTEGAVKMDGVDIRDITQEELRERIGYVPQKGVLFSGTIASNLQYGKEDATCDEMIEAAETAQAMEFIKTKEHGLDEEVAQGGTNVSGGQKQRLSIARALVKKANVYLFDDSFSALDFKTDQALRKALKEKVGDSTIIIVAQRINTVLDADQIVVMDEGHMAGIGTHEELMKSCEVYKEIALSQLSEEELERGRK</sequence>
<dbReference type="InterPro" id="IPR003593">
    <property type="entry name" value="AAA+_ATPase"/>
</dbReference>
<comment type="caution">
    <text evidence="12">The sequence shown here is derived from an EMBL/GenBank/DDBJ whole genome shotgun (WGS) entry which is preliminary data.</text>
</comment>
<dbReference type="InterPro" id="IPR003439">
    <property type="entry name" value="ABC_transporter-like_ATP-bd"/>
</dbReference>
<feature type="transmembrane region" description="Helical" evidence="9">
    <location>
        <begin position="235"/>
        <end position="258"/>
    </location>
</feature>
<evidence type="ECO:0000259" key="11">
    <source>
        <dbReference type="PROSITE" id="PS50929"/>
    </source>
</evidence>
<dbReference type="SMART" id="SM00382">
    <property type="entry name" value="AAA"/>
    <property type="match status" value="1"/>
</dbReference>
<dbReference type="FunFam" id="3.40.50.300:FF:000221">
    <property type="entry name" value="Multidrug ABC transporter ATP-binding protein"/>
    <property type="match status" value="1"/>
</dbReference>
<evidence type="ECO:0000256" key="4">
    <source>
        <dbReference type="ARBA" id="ARBA00022692"/>
    </source>
</evidence>
<dbReference type="RefSeq" id="WP_249286591.1">
    <property type="nucleotide sequence ID" value="NZ_JACRWC010000050.1"/>
</dbReference>
<dbReference type="AlphaFoldDB" id="A0A923NBQ0"/>
<evidence type="ECO:0000259" key="10">
    <source>
        <dbReference type="PROSITE" id="PS50893"/>
    </source>
</evidence>
<name>A0A923NBQ0_9FIRM</name>
<evidence type="ECO:0000256" key="3">
    <source>
        <dbReference type="ARBA" id="ARBA00022475"/>
    </source>
</evidence>
<evidence type="ECO:0000256" key="8">
    <source>
        <dbReference type="ARBA" id="ARBA00023136"/>
    </source>
</evidence>
<dbReference type="GO" id="GO:0016887">
    <property type="term" value="F:ATP hydrolysis activity"/>
    <property type="evidence" value="ECO:0007669"/>
    <property type="project" value="InterPro"/>
</dbReference>
<proteinExistence type="predicted"/>
<dbReference type="InterPro" id="IPR036640">
    <property type="entry name" value="ABC1_TM_sf"/>
</dbReference>
<dbReference type="Pfam" id="PF00005">
    <property type="entry name" value="ABC_tran"/>
    <property type="match status" value="1"/>
</dbReference>
<organism evidence="12 13">
    <name type="scientific">Lentihominibacter faecis</name>
    <dbReference type="NCBI Taxonomy" id="2764712"/>
    <lineage>
        <taxon>Bacteria</taxon>
        <taxon>Bacillati</taxon>
        <taxon>Bacillota</taxon>
        <taxon>Clostridia</taxon>
        <taxon>Peptostreptococcales</taxon>
        <taxon>Anaerovoracaceae</taxon>
        <taxon>Lentihominibacter</taxon>
    </lineage>
</organism>
<dbReference type="InterPro" id="IPR039421">
    <property type="entry name" value="Type_1_exporter"/>
</dbReference>
<evidence type="ECO:0000256" key="1">
    <source>
        <dbReference type="ARBA" id="ARBA00004651"/>
    </source>
</evidence>
<dbReference type="PANTHER" id="PTHR43394">
    <property type="entry name" value="ATP-DEPENDENT PERMEASE MDL1, MITOCHONDRIAL"/>
    <property type="match status" value="1"/>
</dbReference>
<dbReference type="SUPFAM" id="SSF52540">
    <property type="entry name" value="P-loop containing nucleoside triphosphate hydrolases"/>
    <property type="match status" value="1"/>
</dbReference>
<dbReference type="GO" id="GO:0015421">
    <property type="term" value="F:ABC-type oligopeptide transporter activity"/>
    <property type="evidence" value="ECO:0007669"/>
    <property type="project" value="TreeGrafter"/>
</dbReference>
<dbReference type="InterPro" id="IPR017871">
    <property type="entry name" value="ABC_transporter-like_CS"/>
</dbReference>
<evidence type="ECO:0000313" key="12">
    <source>
        <dbReference type="EMBL" id="MBC5999119.1"/>
    </source>
</evidence>
<feature type="domain" description="ABC transporter" evidence="10">
    <location>
        <begin position="332"/>
        <end position="567"/>
    </location>
</feature>
<feature type="domain" description="ABC transmembrane type-1" evidence="11">
    <location>
        <begin position="16"/>
        <end position="298"/>
    </location>
</feature>